<dbReference type="PANTHER" id="PTHR46206:SF5">
    <property type="entry name" value="P450, PUTATIVE (EUROFUNG)-RELATED"/>
    <property type="match status" value="1"/>
</dbReference>
<dbReference type="SUPFAM" id="SSF48264">
    <property type="entry name" value="Cytochrome P450"/>
    <property type="match status" value="1"/>
</dbReference>
<evidence type="ECO:0000256" key="4">
    <source>
        <dbReference type="ARBA" id="ARBA00022617"/>
    </source>
</evidence>
<evidence type="ECO:0000256" key="8">
    <source>
        <dbReference type="ARBA" id="ARBA00023002"/>
    </source>
</evidence>
<comment type="caution">
    <text evidence="13">The sequence shown here is derived from an EMBL/GenBank/DDBJ whole genome shotgun (WGS) entry which is preliminary data.</text>
</comment>
<dbReference type="Proteomes" id="UP001280581">
    <property type="component" value="Unassembled WGS sequence"/>
</dbReference>
<evidence type="ECO:0000256" key="5">
    <source>
        <dbReference type="ARBA" id="ARBA00022692"/>
    </source>
</evidence>
<keyword evidence="8" id="KW-0560">Oxidoreductase</keyword>
<comment type="subcellular location">
    <subcellularLocation>
        <location evidence="2">Membrane</location>
    </subcellularLocation>
</comment>
<evidence type="ECO:0000256" key="7">
    <source>
        <dbReference type="ARBA" id="ARBA00022989"/>
    </source>
</evidence>
<evidence type="ECO:0000256" key="1">
    <source>
        <dbReference type="ARBA" id="ARBA00001971"/>
    </source>
</evidence>
<evidence type="ECO:0000313" key="14">
    <source>
        <dbReference type="Proteomes" id="UP001280581"/>
    </source>
</evidence>
<evidence type="ECO:0000256" key="6">
    <source>
        <dbReference type="ARBA" id="ARBA00022723"/>
    </source>
</evidence>
<gene>
    <name evidence="13" type="ORF">GRF29_1g1277568</name>
</gene>
<dbReference type="EMBL" id="WVTA01000001">
    <property type="protein sequence ID" value="KAK3216872.1"/>
    <property type="molecule type" value="Genomic_DNA"/>
</dbReference>
<keyword evidence="4" id="KW-0349">Heme</keyword>
<keyword evidence="7" id="KW-1133">Transmembrane helix</keyword>
<keyword evidence="10" id="KW-0503">Monooxygenase</keyword>
<evidence type="ECO:0000313" key="13">
    <source>
        <dbReference type="EMBL" id="KAK3216872.1"/>
    </source>
</evidence>
<evidence type="ECO:0000256" key="12">
    <source>
        <dbReference type="SAM" id="MobiDB-lite"/>
    </source>
</evidence>
<evidence type="ECO:0008006" key="15">
    <source>
        <dbReference type="Google" id="ProtNLM"/>
    </source>
</evidence>
<keyword evidence="14" id="KW-1185">Reference proteome</keyword>
<keyword evidence="5" id="KW-0812">Transmembrane</keyword>
<organism evidence="13 14">
    <name type="scientific">Pseudopithomyces chartarum</name>
    <dbReference type="NCBI Taxonomy" id="1892770"/>
    <lineage>
        <taxon>Eukaryota</taxon>
        <taxon>Fungi</taxon>
        <taxon>Dikarya</taxon>
        <taxon>Ascomycota</taxon>
        <taxon>Pezizomycotina</taxon>
        <taxon>Dothideomycetes</taxon>
        <taxon>Pleosporomycetidae</taxon>
        <taxon>Pleosporales</taxon>
        <taxon>Massarineae</taxon>
        <taxon>Didymosphaeriaceae</taxon>
        <taxon>Pseudopithomyces</taxon>
    </lineage>
</organism>
<dbReference type="GO" id="GO:0016020">
    <property type="term" value="C:membrane"/>
    <property type="evidence" value="ECO:0007669"/>
    <property type="project" value="UniProtKB-SubCell"/>
</dbReference>
<keyword evidence="11" id="KW-0472">Membrane</keyword>
<accession>A0AAN6M934</accession>
<protein>
    <recommendedName>
        <fullName evidence="15">Cytochrome P450</fullName>
    </recommendedName>
</protein>
<evidence type="ECO:0000256" key="3">
    <source>
        <dbReference type="ARBA" id="ARBA00010617"/>
    </source>
</evidence>
<reference evidence="13 14" key="1">
    <citation type="submission" date="2021-02" db="EMBL/GenBank/DDBJ databases">
        <title>Genome assembly of Pseudopithomyces chartarum.</title>
        <authorList>
            <person name="Jauregui R."/>
            <person name="Singh J."/>
            <person name="Voisey C."/>
        </authorList>
    </citation>
    <scope>NUCLEOTIDE SEQUENCE [LARGE SCALE GENOMIC DNA]</scope>
    <source>
        <strain evidence="13 14">AGR01</strain>
    </source>
</reference>
<sequence length="325" mass="37275">MLIPGNRLHIVSSKEHWDELNKTSVDHLSSHAWSKQHFQPKHTFGYEWPDRRDEDGMPVVRAIRTMTGRFQELTPKYLRIMEEEIKEALEKGRREDGSSRLLLWHTINHFASRMNMLMMFGEERANDPEFVDRGLKYIDEVTLVSEAAKNFPAFIVPATSIIRRMIVGRNLNQRHILEAIASDIRKHRANDDPKDKMSSILHGLVRALPHASDSRISHDMNITFVSSTTATPIVILIPTPTSTLANPPARHPTPPRHLHPPAPPPRPPHRALPHPLPPQPRPQSAPPPRKLPRRIHAHALLPLNSHPPRPVEALRFPRRVRRPPR</sequence>
<keyword evidence="6" id="KW-0479">Metal-binding</keyword>
<dbReference type="GO" id="GO:0004497">
    <property type="term" value="F:monooxygenase activity"/>
    <property type="evidence" value="ECO:0007669"/>
    <property type="project" value="UniProtKB-KW"/>
</dbReference>
<dbReference type="GO" id="GO:0005506">
    <property type="term" value="F:iron ion binding"/>
    <property type="evidence" value="ECO:0007669"/>
    <property type="project" value="InterPro"/>
</dbReference>
<comment type="cofactor">
    <cofactor evidence="1">
        <name>heme</name>
        <dbReference type="ChEBI" id="CHEBI:30413"/>
    </cofactor>
</comment>
<dbReference type="GO" id="GO:0020037">
    <property type="term" value="F:heme binding"/>
    <property type="evidence" value="ECO:0007669"/>
    <property type="project" value="InterPro"/>
</dbReference>
<evidence type="ECO:0000256" key="9">
    <source>
        <dbReference type="ARBA" id="ARBA00023004"/>
    </source>
</evidence>
<feature type="compositionally biased region" description="Pro residues" evidence="12">
    <location>
        <begin position="274"/>
        <end position="289"/>
    </location>
</feature>
<dbReference type="Gene3D" id="1.10.630.10">
    <property type="entry name" value="Cytochrome P450"/>
    <property type="match status" value="1"/>
</dbReference>
<feature type="region of interest" description="Disordered" evidence="12">
    <location>
        <begin position="241"/>
        <end position="325"/>
    </location>
</feature>
<evidence type="ECO:0000256" key="10">
    <source>
        <dbReference type="ARBA" id="ARBA00023033"/>
    </source>
</evidence>
<evidence type="ECO:0000256" key="11">
    <source>
        <dbReference type="ARBA" id="ARBA00023136"/>
    </source>
</evidence>
<proteinExistence type="inferred from homology"/>
<dbReference type="GO" id="GO:0016705">
    <property type="term" value="F:oxidoreductase activity, acting on paired donors, with incorporation or reduction of molecular oxygen"/>
    <property type="evidence" value="ECO:0007669"/>
    <property type="project" value="InterPro"/>
</dbReference>
<dbReference type="InterPro" id="IPR036396">
    <property type="entry name" value="Cyt_P450_sf"/>
</dbReference>
<dbReference type="PANTHER" id="PTHR46206">
    <property type="entry name" value="CYTOCHROME P450"/>
    <property type="match status" value="1"/>
</dbReference>
<dbReference type="AlphaFoldDB" id="A0AAN6M934"/>
<feature type="compositionally biased region" description="Basic residues" evidence="12">
    <location>
        <begin position="316"/>
        <end position="325"/>
    </location>
</feature>
<comment type="similarity">
    <text evidence="3">Belongs to the cytochrome P450 family.</text>
</comment>
<name>A0AAN6M934_9PLEO</name>
<evidence type="ECO:0000256" key="2">
    <source>
        <dbReference type="ARBA" id="ARBA00004370"/>
    </source>
</evidence>
<keyword evidence="9" id="KW-0408">Iron</keyword>